<proteinExistence type="predicted"/>
<dbReference type="Pfam" id="PF12770">
    <property type="entry name" value="CHAT"/>
    <property type="match status" value="1"/>
</dbReference>
<organism evidence="4 5">
    <name type="scientific">Paludisphaera mucosa</name>
    <dbReference type="NCBI Taxonomy" id="3030827"/>
    <lineage>
        <taxon>Bacteria</taxon>
        <taxon>Pseudomonadati</taxon>
        <taxon>Planctomycetota</taxon>
        <taxon>Planctomycetia</taxon>
        <taxon>Isosphaerales</taxon>
        <taxon>Isosphaeraceae</taxon>
        <taxon>Paludisphaera</taxon>
    </lineage>
</organism>
<dbReference type="Proteomes" id="UP001216907">
    <property type="component" value="Unassembled WGS sequence"/>
</dbReference>
<dbReference type="RefSeq" id="WP_277864543.1">
    <property type="nucleotide sequence ID" value="NZ_JARRAG010000004.1"/>
</dbReference>
<dbReference type="InterPro" id="IPR036034">
    <property type="entry name" value="PDZ_sf"/>
</dbReference>
<dbReference type="Pfam" id="PF13424">
    <property type="entry name" value="TPR_12"/>
    <property type="match status" value="4"/>
</dbReference>
<evidence type="ECO:0000256" key="1">
    <source>
        <dbReference type="ARBA" id="ARBA00022737"/>
    </source>
</evidence>
<keyword evidence="5" id="KW-1185">Reference proteome</keyword>
<dbReference type="InterPro" id="IPR019734">
    <property type="entry name" value="TPR_rpt"/>
</dbReference>
<keyword evidence="1" id="KW-0677">Repeat</keyword>
<dbReference type="SUPFAM" id="SSF50156">
    <property type="entry name" value="PDZ domain-like"/>
    <property type="match status" value="1"/>
</dbReference>
<dbReference type="InterPro" id="IPR024983">
    <property type="entry name" value="CHAT_dom"/>
</dbReference>
<dbReference type="SMART" id="SM00028">
    <property type="entry name" value="TPR"/>
    <property type="match status" value="8"/>
</dbReference>
<feature type="non-terminal residue" evidence="4">
    <location>
        <position position="994"/>
    </location>
</feature>
<protein>
    <submittedName>
        <fullName evidence="4">Tetratricopeptide repeat protein</fullName>
    </submittedName>
</protein>
<keyword evidence="2" id="KW-0802">TPR repeat</keyword>
<accession>A0ABT6FL35</accession>
<comment type="caution">
    <text evidence="4">The sequence shown here is derived from an EMBL/GenBank/DDBJ whole genome shotgun (WGS) entry which is preliminary data.</text>
</comment>
<dbReference type="PANTHER" id="PTHR45641">
    <property type="entry name" value="TETRATRICOPEPTIDE REPEAT PROTEIN (AFU_ORTHOLOGUE AFUA_6G03870)"/>
    <property type="match status" value="1"/>
</dbReference>
<reference evidence="4 5" key="1">
    <citation type="submission" date="2023-03" db="EMBL/GenBank/DDBJ databases">
        <title>Paludisphaera mucosa sp. nov. a novel planctomycete from northern fen.</title>
        <authorList>
            <person name="Ivanova A."/>
        </authorList>
    </citation>
    <scope>NUCLEOTIDE SEQUENCE [LARGE SCALE GENOMIC DNA]</scope>
    <source>
        <strain evidence="4 5">Pla2</strain>
    </source>
</reference>
<dbReference type="Gene3D" id="1.25.40.10">
    <property type="entry name" value="Tetratricopeptide repeat domain"/>
    <property type="match status" value="3"/>
</dbReference>
<evidence type="ECO:0000313" key="4">
    <source>
        <dbReference type="EMBL" id="MDG3008216.1"/>
    </source>
</evidence>
<dbReference type="SUPFAM" id="SSF48452">
    <property type="entry name" value="TPR-like"/>
    <property type="match status" value="4"/>
</dbReference>
<dbReference type="Gene3D" id="2.30.42.10">
    <property type="match status" value="1"/>
</dbReference>
<evidence type="ECO:0000259" key="3">
    <source>
        <dbReference type="Pfam" id="PF12770"/>
    </source>
</evidence>
<dbReference type="PANTHER" id="PTHR45641:SF1">
    <property type="entry name" value="AAA+ ATPASE DOMAIN-CONTAINING PROTEIN"/>
    <property type="match status" value="1"/>
</dbReference>
<evidence type="ECO:0000256" key="2">
    <source>
        <dbReference type="ARBA" id="ARBA00022803"/>
    </source>
</evidence>
<dbReference type="Pfam" id="PF13374">
    <property type="entry name" value="TPR_10"/>
    <property type="match status" value="1"/>
</dbReference>
<dbReference type="InterPro" id="IPR011990">
    <property type="entry name" value="TPR-like_helical_dom_sf"/>
</dbReference>
<dbReference type="EMBL" id="JARRAG010000004">
    <property type="protein sequence ID" value="MDG3008216.1"/>
    <property type="molecule type" value="Genomic_DNA"/>
</dbReference>
<sequence>MADVPAADEAAGAAYEEARYEEALDGFRSVLEACRRWLGERHPDTATSYNNIAAVLLARGDPQGSDATHRKGLSIRLAALGERHPDVAESYNNLAEVLRVRGDLDGAEAMHRKALDIRLAALGERHPDTSITYSNLAALLHERGDLAGAETIGRKVLEVRRAALGENHPDTATSYNILGRLLRVRGDLAGAEAMIRKALAIQLAALGERHVDTAIFYDNLSVVLQARGDLVVAEAMSRRGLAIWLATVGESHSDTAASYNILGCALAAGGNLAGAEETIRKGLAIRLAALGERHPDIALSDSDLAWVLHERGDSAGAEAMYRKALAIRLAALGERHPLTTQTYTALAWVLHERGDSAGAEEMIRKAVAIRVAVLGESHPYAASSYRTLGAILADLDRPEEAIRALEAAEAGRTRRPSHRGLEDATTNHLNAPAPLLCSLLASAGRPAEAWDRWERGLGRALLDEVAGRAARPLTPEERREEAELLARAQSVDDRIGRLLARSLPPEEVERTLEALRREGSDVRRRSLEMQTRFEAKYGPLAGRPASLEVVRAMLNGSTALVGWVDVGRRHWACVVRQAGEPAWVPIPGGGQGGAWTDEDDGLAGRLREALASPASDEAWRPLAEAVARQRLAPIEPHLRGVLRVIVLTSPGLAGVPVESLFAARNRDATSAPSVGYAPSASMLAHLAAKARPPGRPATLLALGDPAYPEVNSHIAKAAASPAHGLAVVAVTPDANADLHGLRAGDVILEYNGTPLNSPADIKLVDPDGGPGRPMARVWRDGDVRSIELSAGPLGVQLDDRPAAQAVAARRAAAEVLRTRGEPQVRLPGTRREVAAIAALFPEATTILGDQARESTVQAMARSGRLKAFRFLHLAAHGRTDPRSAFRTALILAPDPDRPDDPEAFESDGEITAEQIARTWELDADLVVLSACESGLGKAAGGEGLLGFAQPLLVRGARSLVLSLWKVDDDATALLMTRFYRNLLGGRDAPTAPMP</sequence>
<evidence type="ECO:0000313" key="5">
    <source>
        <dbReference type="Proteomes" id="UP001216907"/>
    </source>
</evidence>
<name>A0ABT6FL35_9BACT</name>
<feature type="domain" description="CHAT" evidence="3">
    <location>
        <begin position="621"/>
        <end position="988"/>
    </location>
</feature>
<gene>
    <name evidence="4" type="ORF">PZE19_30990</name>
</gene>